<evidence type="ECO:0000256" key="3">
    <source>
        <dbReference type="ARBA" id="ARBA00022821"/>
    </source>
</evidence>
<evidence type="ECO:0000313" key="11">
    <source>
        <dbReference type="Proteomes" id="UP000631114"/>
    </source>
</evidence>
<dbReference type="PANTHER" id="PTHR43670:SF114">
    <property type="entry name" value="OS05G0592000 PROTEIN"/>
    <property type="match status" value="1"/>
</dbReference>
<dbReference type="PANTHER" id="PTHR43670">
    <property type="entry name" value="HEAT SHOCK PROTEIN 26"/>
    <property type="match status" value="1"/>
</dbReference>
<feature type="domain" description="SHSP" evidence="9">
    <location>
        <begin position="23"/>
        <end position="128"/>
    </location>
</feature>
<accession>A0A835I817</accession>
<feature type="transmembrane region" description="Helical" evidence="8">
    <location>
        <begin position="413"/>
        <end position="431"/>
    </location>
</feature>
<feature type="region of interest" description="Disordered" evidence="7">
    <location>
        <begin position="112"/>
        <end position="251"/>
    </location>
</feature>
<dbReference type="PROSITE" id="PS01031">
    <property type="entry name" value="SHSP"/>
    <property type="match status" value="1"/>
</dbReference>
<evidence type="ECO:0000256" key="5">
    <source>
        <dbReference type="RuleBase" id="RU003616"/>
    </source>
</evidence>
<keyword evidence="6" id="KW-0175">Coiled coil</keyword>
<dbReference type="AlphaFoldDB" id="A0A835I817"/>
<evidence type="ECO:0000256" key="4">
    <source>
        <dbReference type="PROSITE-ProRule" id="PRU00285"/>
    </source>
</evidence>
<dbReference type="Pfam" id="PF00011">
    <property type="entry name" value="HSP20"/>
    <property type="match status" value="1"/>
</dbReference>
<dbReference type="PRINTS" id="PR01217">
    <property type="entry name" value="PRICHEXTENSN"/>
</dbReference>
<dbReference type="Gene3D" id="2.60.40.790">
    <property type="match status" value="1"/>
</dbReference>
<keyword evidence="8" id="KW-0472">Membrane</keyword>
<dbReference type="SUPFAM" id="SSF49764">
    <property type="entry name" value="HSP20-like chaperones"/>
    <property type="match status" value="1"/>
</dbReference>
<evidence type="ECO:0000256" key="7">
    <source>
        <dbReference type="SAM" id="MobiDB-lite"/>
    </source>
</evidence>
<evidence type="ECO:0000256" key="2">
    <source>
        <dbReference type="ARBA" id="ARBA00022475"/>
    </source>
</evidence>
<dbReference type="GO" id="GO:0034605">
    <property type="term" value="P:cellular response to heat"/>
    <property type="evidence" value="ECO:0007669"/>
    <property type="project" value="TreeGrafter"/>
</dbReference>
<feature type="compositionally biased region" description="Pro residues" evidence="7">
    <location>
        <begin position="131"/>
        <end position="140"/>
    </location>
</feature>
<feature type="coiled-coil region" evidence="6">
    <location>
        <begin position="352"/>
        <end position="379"/>
    </location>
</feature>
<keyword evidence="8" id="KW-1133">Transmembrane helix</keyword>
<sequence length="439" mass="48980">MFSKNKIGEELGMATRPRIIGARSYEDFQPSSDLLQEETREILTINLPGFRKDQIRVQMDDRSGFVMISGERPVGNNKWNRFRKSLRVPTNCNTQEIQAKFENAVLKITMPIKTGDKKQEQLVPKSDQTPKPIPTPPPQPSQQSVPDLKPTPTLPLPPSQKPIIEPKPTLIVQSPPTRKPITEPKPTLILQSPPTRKPVIEPKPTLTIQSPPSQKPTTTLLTPPSQKPINEPIPKPMPQPQPSERLKTTPAPQHPLIEKITNSKPTPIPQASLSQERLPLAQKETTETKQTLNPKLILGQILFGNKSKNDNSQDDISIDHQKKAPSSNIVEKEIDLMKTGKAEKEESGAQKIVKEKKRIDGLNATNEKQEKNREITEAQITKNGIKGNVRHGAEDQKNGSRMVSMELSDSTPYILNMVAAVLVVAALVAYIKYTIKTPW</sequence>
<keyword evidence="8" id="KW-0812">Transmembrane</keyword>
<evidence type="ECO:0000256" key="8">
    <source>
        <dbReference type="SAM" id="Phobius"/>
    </source>
</evidence>
<evidence type="ECO:0000256" key="6">
    <source>
        <dbReference type="SAM" id="Coils"/>
    </source>
</evidence>
<dbReference type="EMBL" id="JADFTS010000003">
    <property type="protein sequence ID" value="KAF9613260.1"/>
    <property type="molecule type" value="Genomic_DNA"/>
</dbReference>
<organism evidence="10 11">
    <name type="scientific">Coptis chinensis</name>
    <dbReference type="NCBI Taxonomy" id="261450"/>
    <lineage>
        <taxon>Eukaryota</taxon>
        <taxon>Viridiplantae</taxon>
        <taxon>Streptophyta</taxon>
        <taxon>Embryophyta</taxon>
        <taxon>Tracheophyta</taxon>
        <taxon>Spermatophyta</taxon>
        <taxon>Magnoliopsida</taxon>
        <taxon>Ranunculales</taxon>
        <taxon>Ranunculaceae</taxon>
        <taxon>Coptidoideae</taxon>
        <taxon>Coptis</taxon>
    </lineage>
</organism>
<dbReference type="GO" id="GO:0006952">
    <property type="term" value="P:defense response"/>
    <property type="evidence" value="ECO:0007669"/>
    <property type="project" value="UniProtKB-KW"/>
</dbReference>
<gene>
    <name evidence="10" type="ORF">IFM89_006759</name>
</gene>
<feature type="compositionally biased region" description="Polar residues" evidence="7">
    <location>
        <begin position="206"/>
        <end position="224"/>
    </location>
</feature>
<dbReference type="GO" id="GO:0005886">
    <property type="term" value="C:plasma membrane"/>
    <property type="evidence" value="ECO:0007669"/>
    <property type="project" value="UniProtKB-SubCell"/>
</dbReference>
<protein>
    <recommendedName>
        <fullName evidence="9">SHSP domain-containing protein</fullName>
    </recommendedName>
</protein>
<keyword evidence="3" id="KW-0611">Plant defense</keyword>
<evidence type="ECO:0000256" key="1">
    <source>
        <dbReference type="ARBA" id="ARBA00004162"/>
    </source>
</evidence>
<dbReference type="OrthoDB" id="1431247at2759"/>
<comment type="subcellular location">
    <subcellularLocation>
        <location evidence="1">Cell membrane</location>
        <topology evidence="1">Single-pass membrane protein</topology>
    </subcellularLocation>
</comment>
<keyword evidence="11" id="KW-1185">Reference proteome</keyword>
<name>A0A835I817_9MAGN</name>
<feature type="compositionally biased region" description="Pro residues" evidence="7">
    <location>
        <begin position="231"/>
        <end position="241"/>
    </location>
</feature>
<dbReference type="InterPro" id="IPR008978">
    <property type="entry name" value="HSP20-like_chaperone"/>
</dbReference>
<keyword evidence="2" id="KW-1003">Cell membrane</keyword>
<proteinExistence type="inferred from homology"/>
<dbReference type="InterPro" id="IPR002068">
    <property type="entry name" value="A-crystallin/Hsp20_dom"/>
</dbReference>
<evidence type="ECO:0000313" key="10">
    <source>
        <dbReference type="EMBL" id="KAF9613260.1"/>
    </source>
</evidence>
<evidence type="ECO:0000259" key="9">
    <source>
        <dbReference type="PROSITE" id="PS01031"/>
    </source>
</evidence>
<comment type="caution">
    <text evidence="10">The sequence shown here is derived from an EMBL/GenBank/DDBJ whole genome shotgun (WGS) entry which is preliminary data.</text>
</comment>
<dbReference type="CDD" id="cd06464">
    <property type="entry name" value="ACD_sHsps-like"/>
    <property type="match status" value="1"/>
</dbReference>
<reference evidence="10 11" key="1">
    <citation type="submission" date="2020-10" db="EMBL/GenBank/DDBJ databases">
        <title>The Coptis chinensis genome and diversification of protoberbering-type alkaloids.</title>
        <authorList>
            <person name="Wang B."/>
            <person name="Shu S."/>
            <person name="Song C."/>
            <person name="Liu Y."/>
        </authorList>
    </citation>
    <scope>NUCLEOTIDE SEQUENCE [LARGE SCALE GENOMIC DNA]</scope>
    <source>
        <strain evidence="10">HL-2020</strain>
        <tissue evidence="10">Leaf</tissue>
    </source>
</reference>
<comment type="similarity">
    <text evidence="4 5">Belongs to the small heat shock protein (HSP20) family.</text>
</comment>
<dbReference type="Proteomes" id="UP000631114">
    <property type="component" value="Unassembled WGS sequence"/>
</dbReference>